<dbReference type="Pfam" id="PF02120">
    <property type="entry name" value="Flg_hook"/>
    <property type="match status" value="1"/>
</dbReference>
<sequence length="396" mass="44358">MKEIHAIVSKSPLEIPNTSSINEANGTEFQFFLQGFSTQEQSEENLVSVFIETAPETLGEELVEESEKIVESEVKEEIENEEVEIIDNLLHVIEEPLETIEKKAFDLFFNPTPLRQLEQSETAIEEQSFIEGEQLTIIPKVELVKVQAATTPLSEASVLPAGEVLTELSNKGNTVFNKEQLPIAENDPKIQQNATSTNVFQISNEMKSVPSENQVVDATIEIPMNLNGKELSQPMSPVLEKAVVQVAEKLSQPLVQKVTSMNQGDTQKLTVELLPERLGKVEVTIKMTDNKIQLEFVVQNSQTRQLLENVKPRLEQILHKQDFQEISQGRVIEAATVASNDFSQSSLSDQSNLQQSFQQERRQQAFNQPTNKGKTFSELTLEKQITVEKGSIDILA</sequence>
<reference evidence="3" key="1">
    <citation type="journal article" date="2021" name="PeerJ">
        <title>Extensive microbial diversity within the chicken gut microbiome revealed by metagenomics and culture.</title>
        <authorList>
            <person name="Gilroy R."/>
            <person name="Ravi A."/>
            <person name="Getino M."/>
            <person name="Pursley I."/>
            <person name="Horton D.L."/>
            <person name="Alikhan N.F."/>
            <person name="Baker D."/>
            <person name="Gharbi K."/>
            <person name="Hall N."/>
            <person name="Watson M."/>
            <person name="Adriaenssens E.M."/>
            <person name="Foster-Nyarko E."/>
            <person name="Jarju S."/>
            <person name="Secka A."/>
            <person name="Antonio M."/>
            <person name="Oren A."/>
            <person name="Chaudhuri R.R."/>
            <person name="La Ragione R."/>
            <person name="Hildebrand F."/>
            <person name="Pallen M.J."/>
        </authorList>
    </citation>
    <scope>NUCLEOTIDE SEQUENCE</scope>
    <source>
        <strain evidence="3">CHK172-16539</strain>
    </source>
</reference>
<comment type="caution">
    <text evidence="3">The sequence shown here is derived from an EMBL/GenBank/DDBJ whole genome shotgun (WGS) entry which is preliminary data.</text>
</comment>
<feature type="compositionally biased region" description="Low complexity" evidence="1">
    <location>
        <begin position="343"/>
        <end position="358"/>
    </location>
</feature>
<name>A0A9D2JHK0_9ENTE</name>
<keyword evidence="3" id="KW-0966">Cell projection</keyword>
<evidence type="ECO:0000259" key="2">
    <source>
        <dbReference type="Pfam" id="PF02120"/>
    </source>
</evidence>
<dbReference type="AlphaFoldDB" id="A0A9D2JHK0"/>
<organism evidence="3 4">
    <name type="scientific">Candidatus Enterococcus avicola</name>
    <dbReference type="NCBI Taxonomy" id="2838561"/>
    <lineage>
        <taxon>Bacteria</taxon>
        <taxon>Bacillati</taxon>
        <taxon>Bacillota</taxon>
        <taxon>Bacilli</taxon>
        <taxon>Lactobacillales</taxon>
        <taxon>Enterococcaceae</taxon>
        <taxon>Enterococcus</taxon>
    </lineage>
</organism>
<evidence type="ECO:0000313" key="4">
    <source>
        <dbReference type="Proteomes" id="UP000824063"/>
    </source>
</evidence>
<dbReference type="CDD" id="cd17470">
    <property type="entry name" value="T3SS_Flik_C"/>
    <property type="match status" value="1"/>
</dbReference>
<dbReference type="Gene3D" id="3.30.750.140">
    <property type="match status" value="1"/>
</dbReference>
<protein>
    <submittedName>
        <fullName evidence="3">Flagellar hook-length control protein FliK</fullName>
    </submittedName>
</protein>
<keyword evidence="3" id="KW-0282">Flagellum</keyword>
<feature type="region of interest" description="Disordered" evidence="1">
    <location>
        <begin position="343"/>
        <end position="373"/>
    </location>
</feature>
<dbReference type="PANTHER" id="PTHR37533">
    <property type="entry name" value="FLAGELLAR HOOK-LENGTH CONTROL PROTEIN"/>
    <property type="match status" value="1"/>
</dbReference>
<accession>A0A9D2JHK0</accession>
<gene>
    <name evidence="3" type="ORF">IAA20_03425</name>
</gene>
<evidence type="ECO:0000256" key="1">
    <source>
        <dbReference type="SAM" id="MobiDB-lite"/>
    </source>
</evidence>
<reference evidence="3" key="2">
    <citation type="submission" date="2021-04" db="EMBL/GenBank/DDBJ databases">
        <authorList>
            <person name="Gilroy R."/>
        </authorList>
    </citation>
    <scope>NUCLEOTIDE SEQUENCE</scope>
    <source>
        <strain evidence="3">CHK172-16539</strain>
    </source>
</reference>
<proteinExistence type="predicted"/>
<dbReference type="InterPro" id="IPR021136">
    <property type="entry name" value="Flagellar_hook_control-like_C"/>
</dbReference>
<dbReference type="Proteomes" id="UP000824063">
    <property type="component" value="Unassembled WGS sequence"/>
</dbReference>
<keyword evidence="3" id="KW-0969">Cilium</keyword>
<evidence type="ECO:0000313" key="3">
    <source>
        <dbReference type="EMBL" id="HIZ52977.1"/>
    </source>
</evidence>
<dbReference type="EMBL" id="DXBN01000084">
    <property type="protein sequence ID" value="HIZ52977.1"/>
    <property type="molecule type" value="Genomic_DNA"/>
</dbReference>
<dbReference type="InterPro" id="IPR052563">
    <property type="entry name" value="FliK"/>
</dbReference>
<dbReference type="InterPro" id="IPR038610">
    <property type="entry name" value="FliK-like_C_sf"/>
</dbReference>
<feature type="domain" description="Flagellar hook-length control protein-like C-terminal" evidence="2">
    <location>
        <begin position="256"/>
        <end position="325"/>
    </location>
</feature>
<dbReference type="PANTHER" id="PTHR37533:SF2">
    <property type="entry name" value="FLAGELLAR HOOK-LENGTH CONTROL PROTEIN"/>
    <property type="match status" value="1"/>
</dbReference>